<dbReference type="InterPro" id="IPR013196">
    <property type="entry name" value="HTH_11"/>
</dbReference>
<dbReference type="PROSITE" id="PS52050">
    <property type="entry name" value="WYL"/>
    <property type="match status" value="1"/>
</dbReference>
<dbReference type="EMBL" id="FNHB01000001">
    <property type="protein sequence ID" value="SDL89031.1"/>
    <property type="molecule type" value="Genomic_DNA"/>
</dbReference>
<dbReference type="PANTHER" id="PTHR34580:SF1">
    <property type="entry name" value="PROTEIN PAFC"/>
    <property type="match status" value="1"/>
</dbReference>
<dbReference type="Pfam" id="PF13280">
    <property type="entry name" value="WYL"/>
    <property type="match status" value="1"/>
</dbReference>
<evidence type="ECO:0000313" key="4">
    <source>
        <dbReference type="EMBL" id="SDL89031.1"/>
    </source>
</evidence>
<dbReference type="InterPro" id="IPR036390">
    <property type="entry name" value="WH_DNA-bd_sf"/>
</dbReference>
<evidence type="ECO:0000259" key="3">
    <source>
        <dbReference type="PROSITE" id="PS51000"/>
    </source>
</evidence>
<keyword evidence="5" id="KW-1185">Reference proteome</keyword>
<dbReference type="PROSITE" id="PS51000">
    <property type="entry name" value="HTH_DEOR_2"/>
    <property type="match status" value="1"/>
</dbReference>
<protein>
    <submittedName>
        <fullName evidence="4">Predicted DNA-binding transcriptional regulator YafY, contains an HTH and WYL domains</fullName>
    </submittedName>
</protein>
<feature type="domain" description="HTH deoR-type" evidence="3">
    <location>
        <begin position="23"/>
        <end position="81"/>
    </location>
</feature>
<organism evidence="4 5">
    <name type="scientific">Dendrosporobacter quercicolus</name>
    <dbReference type="NCBI Taxonomy" id="146817"/>
    <lineage>
        <taxon>Bacteria</taxon>
        <taxon>Bacillati</taxon>
        <taxon>Bacillota</taxon>
        <taxon>Negativicutes</taxon>
        <taxon>Selenomonadales</taxon>
        <taxon>Sporomusaceae</taxon>
        <taxon>Dendrosporobacter</taxon>
    </lineage>
</organism>
<dbReference type="InterPro" id="IPR051534">
    <property type="entry name" value="CBASS_pafABC_assoc_protein"/>
</dbReference>
<accession>A0A1G9NRQ4</accession>
<sequence>MIAVNRTHQVLSVVILCWVIILKTKRLLEITTILLNKGTITAKELAERFHVSTRTIYRDIDVLSLAGIPVYMNKGNGGGIHLLASYTLNRAFFSGQESENMLLAFKTLQATQHLALDAALEKMGALFKNLPNQDWVEVDFSPWASSLKEQNKFNEIKRAMLARNVISFDYVNGEGQRSSRLAEPEKLVFKNHAWYLIAFCRQRQEYRTFRISRLKRLKVLAETFEKKVLPSRKEQEGHSRQTLVRVKLHFKAQAINRLYDYFDDSFLVPNDDGSLTLEVEFPEGEWLYSYILSFGSLVEVVEPEYMRNIITERIRQALKIYEF</sequence>
<dbReference type="SUPFAM" id="SSF46785">
    <property type="entry name" value="Winged helix' DNA-binding domain"/>
    <property type="match status" value="1"/>
</dbReference>
<dbReference type="PANTHER" id="PTHR34580">
    <property type="match status" value="1"/>
</dbReference>
<dbReference type="STRING" id="146817.SAMN04488502_1011103"/>
<evidence type="ECO:0000313" key="5">
    <source>
        <dbReference type="Proteomes" id="UP000214880"/>
    </source>
</evidence>
<dbReference type="InterPro" id="IPR001034">
    <property type="entry name" value="DeoR_HTH"/>
</dbReference>
<dbReference type="GO" id="GO:0003677">
    <property type="term" value="F:DNA binding"/>
    <property type="evidence" value="ECO:0007669"/>
    <property type="project" value="UniProtKB-KW"/>
</dbReference>
<dbReference type="PIRSF" id="PIRSF016838">
    <property type="entry name" value="PafC"/>
    <property type="match status" value="1"/>
</dbReference>
<dbReference type="Pfam" id="PF25583">
    <property type="entry name" value="WCX"/>
    <property type="match status" value="1"/>
</dbReference>
<dbReference type="InterPro" id="IPR057727">
    <property type="entry name" value="WCX_dom"/>
</dbReference>
<dbReference type="Pfam" id="PF08279">
    <property type="entry name" value="HTH_11"/>
    <property type="match status" value="1"/>
</dbReference>
<name>A0A1G9NRQ4_9FIRM</name>
<dbReference type="Gene3D" id="1.10.10.10">
    <property type="entry name" value="Winged helix-like DNA-binding domain superfamily/Winged helix DNA-binding domain"/>
    <property type="match status" value="1"/>
</dbReference>
<proteinExistence type="predicted"/>
<dbReference type="OrthoDB" id="9767131at2"/>
<dbReference type="InterPro" id="IPR028349">
    <property type="entry name" value="PafC-like"/>
</dbReference>
<evidence type="ECO:0000256" key="1">
    <source>
        <dbReference type="ARBA" id="ARBA00023015"/>
    </source>
</evidence>
<dbReference type="AlphaFoldDB" id="A0A1G9NRQ4"/>
<reference evidence="4 5" key="1">
    <citation type="submission" date="2016-10" db="EMBL/GenBank/DDBJ databases">
        <authorList>
            <person name="de Groot N.N."/>
        </authorList>
    </citation>
    <scope>NUCLEOTIDE SEQUENCE [LARGE SCALE GENOMIC DNA]</scope>
    <source>
        <strain evidence="4 5">DSM 1736</strain>
    </source>
</reference>
<dbReference type="InterPro" id="IPR036388">
    <property type="entry name" value="WH-like_DNA-bd_sf"/>
</dbReference>
<dbReference type="Proteomes" id="UP000214880">
    <property type="component" value="Unassembled WGS sequence"/>
</dbReference>
<keyword evidence="1" id="KW-0805">Transcription regulation</keyword>
<evidence type="ECO:0000256" key="2">
    <source>
        <dbReference type="ARBA" id="ARBA00023163"/>
    </source>
</evidence>
<dbReference type="GO" id="GO:0003700">
    <property type="term" value="F:DNA-binding transcription factor activity"/>
    <property type="evidence" value="ECO:0007669"/>
    <property type="project" value="InterPro"/>
</dbReference>
<keyword evidence="4" id="KW-0238">DNA-binding</keyword>
<keyword evidence="2" id="KW-0804">Transcription</keyword>
<dbReference type="InterPro" id="IPR026881">
    <property type="entry name" value="WYL_dom"/>
</dbReference>
<gene>
    <name evidence="4" type="ORF">SAMN04488502_1011103</name>
</gene>